<evidence type="ECO:0000313" key="1">
    <source>
        <dbReference type="EMBL" id="QDL33059.1"/>
    </source>
</evidence>
<organism evidence="1 2">
    <name type="scientific">Serratia liquefaciens</name>
    <dbReference type="NCBI Taxonomy" id="614"/>
    <lineage>
        <taxon>Bacteria</taxon>
        <taxon>Pseudomonadati</taxon>
        <taxon>Pseudomonadota</taxon>
        <taxon>Gammaproteobacteria</taxon>
        <taxon>Enterobacterales</taxon>
        <taxon>Yersiniaceae</taxon>
        <taxon>Serratia</taxon>
    </lineage>
</organism>
<gene>
    <name evidence="1" type="ORF">EGO53_15180</name>
</gene>
<accession>A0A515CY16</accession>
<reference evidence="1 2" key="1">
    <citation type="submission" date="2018-11" db="EMBL/GenBank/DDBJ databases">
        <title>The first complete genome of Serratia liquefaciens isolated from metalophyte plant revel distinctness adaptive mechanisms in an extreme habitat.</title>
        <authorList>
            <person name="Caneschi W.L."/>
            <person name="Sanchez A.B."/>
            <person name="Felestrino E.B."/>
            <person name="Assis R.A.B."/>
            <person name="Lemes C.G.C."/>
            <person name="Cordeiro I.F."/>
            <person name="Fonseca N.P."/>
            <person name="Villa M."/>
            <person name="Vieira I.T."/>
            <person name="Moraes L.A."/>
            <person name="Kamino L.H.Y."/>
            <person name="do Carmo F."/>
            <person name="Garcia C.M."/>
            <person name="Almeida N.F."/>
            <person name="Silva R.S."/>
            <person name="Ferro J.A."/>
            <person name="Ferro M.I.T."/>
            <person name="Varani A.M."/>
            <person name="Ferreira R.M."/>
            <person name="dos Santos V.L."/>
            <person name="Silva U.C."/>
            <person name="Setubal J.C."/>
            <person name="Moreira L.M."/>
        </authorList>
    </citation>
    <scope>NUCLEOTIDE SEQUENCE [LARGE SCALE GENOMIC DNA]</scope>
    <source>
        <strain evidence="1 2">FG3</strain>
    </source>
</reference>
<name>A0A379ZSB1_SERLI</name>
<accession>A0A379ZSB1</accession>
<dbReference type="AlphaFoldDB" id="A0A379ZSB1"/>
<sequence>MSNVSKKGIKTGMLIYIITYLGGLSLVRNSSLLIAYPDISYVDVVIGLLVYFGIWKVCNLMQAFYRWYNGIDNVS</sequence>
<dbReference type="RefSeq" id="WP_115059418.1">
    <property type="nucleotide sequence ID" value="NZ_CAMIRC010000001.1"/>
</dbReference>
<dbReference type="Proteomes" id="UP000317572">
    <property type="component" value="Chromosome"/>
</dbReference>
<protein>
    <submittedName>
        <fullName evidence="1">Uncharacterized protein</fullName>
    </submittedName>
</protein>
<proteinExistence type="predicted"/>
<evidence type="ECO:0000313" key="2">
    <source>
        <dbReference type="Proteomes" id="UP000317572"/>
    </source>
</evidence>
<dbReference type="EMBL" id="CP033893">
    <property type="protein sequence ID" value="QDL33059.1"/>
    <property type="molecule type" value="Genomic_DNA"/>
</dbReference>